<dbReference type="SUPFAM" id="SSF47473">
    <property type="entry name" value="EF-hand"/>
    <property type="match status" value="2"/>
</dbReference>
<dbReference type="PROSITE" id="PS50222">
    <property type="entry name" value="EF_HAND_2"/>
    <property type="match status" value="1"/>
</dbReference>
<evidence type="ECO:0000313" key="4">
    <source>
        <dbReference type="EnsemblMetazoa" id="CapteP198392"/>
    </source>
</evidence>
<evidence type="ECO:0000259" key="1">
    <source>
        <dbReference type="PROSITE" id="PS50031"/>
    </source>
</evidence>
<dbReference type="PROSITE" id="PS50031">
    <property type="entry name" value="EH"/>
    <property type="match status" value="2"/>
</dbReference>
<name>R7UR40_CAPTE</name>
<dbReference type="STRING" id="283909.R7UR40"/>
<evidence type="ECO:0008006" key="6">
    <source>
        <dbReference type="Google" id="ProtNLM"/>
    </source>
</evidence>
<feature type="domain" description="EH" evidence="1">
    <location>
        <begin position="99"/>
        <end position="187"/>
    </location>
</feature>
<dbReference type="EnsemblMetazoa" id="CapteT198392">
    <property type="protein sequence ID" value="CapteP198392"/>
    <property type="gene ID" value="CapteG198392"/>
</dbReference>
<dbReference type="HOGENOM" id="CLU_593473_0_0_1"/>
<proteinExistence type="predicted"/>
<dbReference type="GO" id="GO:0016197">
    <property type="term" value="P:endosomal transport"/>
    <property type="evidence" value="ECO:0007669"/>
    <property type="project" value="TreeGrafter"/>
</dbReference>
<feature type="domain" description="EH" evidence="1">
    <location>
        <begin position="1"/>
        <end position="82"/>
    </location>
</feature>
<reference evidence="3 5" key="2">
    <citation type="journal article" date="2013" name="Nature">
        <title>Insights into bilaterian evolution from three spiralian genomes.</title>
        <authorList>
            <person name="Simakov O."/>
            <person name="Marletaz F."/>
            <person name="Cho S.J."/>
            <person name="Edsinger-Gonzales E."/>
            <person name="Havlak P."/>
            <person name="Hellsten U."/>
            <person name="Kuo D.H."/>
            <person name="Larsson T."/>
            <person name="Lv J."/>
            <person name="Arendt D."/>
            <person name="Savage R."/>
            <person name="Osoegawa K."/>
            <person name="de Jong P."/>
            <person name="Grimwood J."/>
            <person name="Chapman J.A."/>
            <person name="Shapiro H."/>
            <person name="Aerts A."/>
            <person name="Otillar R.P."/>
            <person name="Terry A.Y."/>
            <person name="Boore J.L."/>
            <person name="Grigoriev I.V."/>
            <person name="Lindberg D.R."/>
            <person name="Seaver E.C."/>
            <person name="Weisblat D.A."/>
            <person name="Putnam N.H."/>
            <person name="Rokhsar D.S."/>
        </authorList>
    </citation>
    <scope>NUCLEOTIDE SEQUENCE</scope>
    <source>
        <strain evidence="3 5">I ESC-2004</strain>
    </source>
</reference>
<evidence type="ECO:0000259" key="2">
    <source>
        <dbReference type="PROSITE" id="PS50222"/>
    </source>
</evidence>
<evidence type="ECO:0000313" key="3">
    <source>
        <dbReference type="EMBL" id="ELU06407.1"/>
    </source>
</evidence>
<dbReference type="EMBL" id="AMQN01007426">
    <property type="status" value="NOT_ANNOTATED_CDS"/>
    <property type="molecule type" value="Genomic_DNA"/>
</dbReference>
<dbReference type="AlphaFoldDB" id="R7UR40"/>
<gene>
    <name evidence="3" type="ORF">CAPTEDRAFT_198392</name>
</gene>
<accession>R7UR40</accession>
<dbReference type="Pfam" id="PF12763">
    <property type="entry name" value="EH"/>
    <property type="match status" value="2"/>
</dbReference>
<dbReference type="Proteomes" id="UP000014760">
    <property type="component" value="Unassembled WGS sequence"/>
</dbReference>
<dbReference type="SMART" id="SM00027">
    <property type="entry name" value="EH"/>
    <property type="match status" value="2"/>
</dbReference>
<dbReference type="GO" id="GO:0005886">
    <property type="term" value="C:plasma membrane"/>
    <property type="evidence" value="ECO:0007669"/>
    <property type="project" value="TreeGrafter"/>
</dbReference>
<dbReference type="InterPro" id="IPR000261">
    <property type="entry name" value="EH_dom"/>
</dbReference>
<dbReference type="GO" id="GO:0006897">
    <property type="term" value="P:endocytosis"/>
    <property type="evidence" value="ECO:0007669"/>
    <property type="project" value="TreeGrafter"/>
</dbReference>
<dbReference type="GO" id="GO:0005737">
    <property type="term" value="C:cytoplasm"/>
    <property type="evidence" value="ECO:0007669"/>
    <property type="project" value="TreeGrafter"/>
</dbReference>
<organism evidence="3">
    <name type="scientific">Capitella teleta</name>
    <name type="common">Polychaete worm</name>
    <dbReference type="NCBI Taxonomy" id="283909"/>
    <lineage>
        <taxon>Eukaryota</taxon>
        <taxon>Metazoa</taxon>
        <taxon>Spiralia</taxon>
        <taxon>Lophotrochozoa</taxon>
        <taxon>Annelida</taxon>
        <taxon>Polychaeta</taxon>
        <taxon>Sedentaria</taxon>
        <taxon>Scolecida</taxon>
        <taxon>Capitellidae</taxon>
        <taxon>Capitella</taxon>
    </lineage>
</organism>
<dbReference type="CDD" id="cd00052">
    <property type="entry name" value="EH"/>
    <property type="match status" value="1"/>
</dbReference>
<evidence type="ECO:0000313" key="5">
    <source>
        <dbReference type="Proteomes" id="UP000014760"/>
    </source>
</evidence>
<dbReference type="OrthoDB" id="524326at2759"/>
<reference evidence="5" key="1">
    <citation type="submission" date="2012-12" db="EMBL/GenBank/DDBJ databases">
        <authorList>
            <person name="Hellsten U."/>
            <person name="Grimwood J."/>
            <person name="Chapman J.A."/>
            <person name="Shapiro H."/>
            <person name="Aerts A."/>
            <person name="Otillar R.P."/>
            <person name="Terry A.Y."/>
            <person name="Boore J.L."/>
            <person name="Simakov O."/>
            <person name="Marletaz F."/>
            <person name="Cho S.-J."/>
            <person name="Edsinger-Gonzales E."/>
            <person name="Havlak P."/>
            <person name="Kuo D.-H."/>
            <person name="Larsson T."/>
            <person name="Lv J."/>
            <person name="Arendt D."/>
            <person name="Savage R."/>
            <person name="Osoegawa K."/>
            <person name="de Jong P."/>
            <person name="Lindberg D.R."/>
            <person name="Seaver E.C."/>
            <person name="Weisblat D.A."/>
            <person name="Putnam N.H."/>
            <person name="Grigoriev I.V."/>
            <person name="Rokhsar D.S."/>
        </authorList>
    </citation>
    <scope>NUCLEOTIDE SEQUENCE</scope>
    <source>
        <strain evidence="5">I ESC-2004</strain>
    </source>
</reference>
<dbReference type="InterPro" id="IPR002048">
    <property type="entry name" value="EF_hand_dom"/>
</dbReference>
<keyword evidence="5" id="KW-1185">Reference proteome</keyword>
<sequence>MADSYIVNTCTEYKLIKGDKSRELFLQSKLPLTVLSQVWNLVDVPHDNMLDVTEFVLAMHLLQWHMRGKLVTREIQAIPMELRLPQRTQPRLPPVTVRELRAFRALFTALGGAKGHLDGELARDVLCTSGLCRMQLALVWNLADVDRDACLSSDEFAVACHLVRLLKKGEMITGPINVQSLLPHHLPKTDLTAKQTRVQYLEQLKQKLMALKERKRKEEIREKQRADLWAQRFELLHELLKGEENFDERSYSLLRRVAERSDRTAIVAQRLKREHEQIRQETARVIIEEQKLSHEVTILKETTSTIRAKQKRNSIIKDVDPFHELYELQKDIPHKVHPFHMDRITQPPLSGQTLFDCESSADCAKCDQCARLSREDDGAACLDCPPEQGVHGPWINQDVDQKLLHMTHSFEDNFVDVWCKTPADPEPTSSALRSNGVEREFYFTEADDPVFRTVSGRRGDL</sequence>
<dbReference type="EMBL" id="KB300677">
    <property type="protein sequence ID" value="ELU06407.1"/>
    <property type="molecule type" value="Genomic_DNA"/>
</dbReference>
<dbReference type="OMA" id="DEHISHN"/>
<dbReference type="Gene3D" id="1.10.238.10">
    <property type="entry name" value="EF-hand"/>
    <property type="match status" value="2"/>
</dbReference>
<dbReference type="InterPro" id="IPR011992">
    <property type="entry name" value="EF-hand-dom_pair"/>
</dbReference>
<reference evidence="4" key="3">
    <citation type="submission" date="2015-06" db="UniProtKB">
        <authorList>
            <consortium name="EnsemblMetazoa"/>
        </authorList>
    </citation>
    <scope>IDENTIFICATION</scope>
</reference>
<feature type="domain" description="EF-hand" evidence="2">
    <location>
        <begin position="30"/>
        <end position="65"/>
    </location>
</feature>
<dbReference type="PANTHER" id="PTHR11216">
    <property type="entry name" value="EH DOMAIN"/>
    <property type="match status" value="1"/>
</dbReference>
<protein>
    <recommendedName>
        <fullName evidence="6">EH domain-containing protein</fullName>
    </recommendedName>
</protein>
<dbReference type="GO" id="GO:0005509">
    <property type="term" value="F:calcium ion binding"/>
    <property type="evidence" value="ECO:0007669"/>
    <property type="project" value="InterPro"/>
</dbReference>